<proteinExistence type="predicted"/>
<dbReference type="Proteomes" id="UP000011668">
    <property type="component" value="Unassembled WGS sequence"/>
</dbReference>
<protein>
    <submittedName>
        <fullName evidence="1">Uncharacterized protein</fullName>
    </submittedName>
</protein>
<gene>
    <name evidence="1" type="ORF">AG1IA_09287</name>
</gene>
<sequence>MSAKLRPCFSWNSLDLEILICPCPVPVLRYGGVCVLDLGLVQFYGDDLGRTRATYRNIADSKLLISYSQTILTAIIETASSLVSDSDQSSTTYPIRCKSAMNPPDPFSMYTPCGPQNQEMLTLPMNASNGCVTRSLASVDHKVADRAEKVVLVNIPVVALGGIWVRIWKHLRLERSRRIQRPKDSPSTEPSEPLLKLSDAINTGRSLGFPTMDV</sequence>
<reference evidence="1 2" key="1">
    <citation type="journal article" date="2013" name="Nat. Commun.">
        <title>The evolution and pathogenic mechanisms of the rice sheath blight pathogen.</title>
        <authorList>
            <person name="Zheng A."/>
            <person name="Lin R."/>
            <person name="Xu L."/>
            <person name="Qin P."/>
            <person name="Tang C."/>
            <person name="Ai P."/>
            <person name="Zhang D."/>
            <person name="Liu Y."/>
            <person name="Sun Z."/>
            <person name="Feng H."/>
            <person name="Wang Y."/>
            <person name="Chen Y."/>
            <person name="Liang X."/>
            <person name="Fu R."/>
            <person name="Li Q."/>
            <person name="Zhang J."/>
            <person name="Yu X."/>
            <person name="Xie Z."/>
            <person name="Ding L."/>
            <person name="Guan P."/>
            <person name="Tang J."/>
            <person name="Liang Y."/>
            <person name="Wang S."/>
            <person name="Deng Q."/>
            <person name="Li S."/>
            <person name="Zhu J."/>
            <person name="Wang L."/>
            <person name="Liu H."/>
            <person name="Li P."/>
        </authorList>
    </citation>
    <scope>NUCLEOTIDE SEQUENCE [LARGE SCALE GENOMIC DNA]</scope>
    <source>
        <strain evidence="2">AG-1 IA</strain>
    </source>
</reference>
<evidence type="ECO:0000313" key="1">
    <source>
        <dbReference type="EMBL" id="ELU36676.1"/>
    </source>
</evidence>
<dbReference type="HOGENOM" id="CLU_1289720_0_0_1"/>
<name>L8WEQ9_THACA</name>
<dbReference type="EMBL" id="AFRT01003144">
    <property type="protein sequence ID" value="ELU36676.1"/>
    <property type="molecule type" value="Genomic_DNA"/>
</dbReference>
<dbReference type="AlphaFoldDB" id="L8WEQ9"/>
<comment type="caution">
    <text evidence="1">The sequence shown here is derived from an EMBL/GenBank/DDBJ whole genome shotgun (WGS) entry which is preliminary data.</text>
</comment>
<evidence type="ECO:0000313" key="2">
    <source>
        <dbReference type="Proteomes" id="UP000011668"/>
    </source>
</evidence>
<organism evidence="1 2">
    <name type="scientific">Thanatephorus cucumeris (strain AG1-IA)</name>
    <name type="common">Rice sheath blight fungus</name>
    <name type="synonym">Rhizoctonia solani</name>
    <dbReference type="NCBI Taxonomy" id="983506"/>
    <lineage>
        <taxon>Eukaryota</taxon>
        <taxon>Fungi</taxon>
        <taxon>Dikarya</taxon>
        <taxon>Basidiomycota</taxon>
        <taxon>Agaricomycotina</taxon>
        <taxon>Agaricomycetes</taxon>
        <taxon>Cantharellales</taxon>
        <taxon>Ceratobasidiaceae</taxon>
        <taxon>Rhizoctonia</taxon>
        <taxon>Rhizoctonia solani AG-1</taxon>
    </lineage>
</organism>
<accession>L8WEQ9</accession>
<keyword evidence="2" id="KW-1185">Reference proteome</keyword>